<feature type="domain" description="STAS" evidence="1">
    <location>
        <begin position="35"/>
        <end position="136"/>
    </location>
</feature>
<name>A0ABX1RC69_9PSEU</name>
<comment type="caution">
    <text evidence="2">The sequence shown here is derived from an EMBL/GenBank/DDBJ whole genome shotgun (WGS) entry which is preliminary data.</text>
</comment>
<dbReference type="Pfam" id="PF13466">
    <property type="entry name" value="STAS_2"/>
    <property type="match status" value="1"/>
</dbReference>
<evidence type="ECO:0000313" key="2">
    <source>
        <dbReference type="EMBL" id="NMH77973.1"/>
    </source>
</evidence>
<evidence type="ECO:0000259" key="1">
    <source>
        <dbReference type="PROSITE" id="PS50801"/>
    </source>
</evidence>
<dbReference type="PANTHER" id="PTHR33495:SF2">
    <property type="entry name" value="ANTI-SIGMA FACTOR ANTAGONIST TM_1081-RELATED"/>
    <property type="match status" value="1"/>
</dbReference>
<dbReference type="Proteomes" id="UP001296706">
    <property type="component" value="Unassembled WGS sequence"/>
</dbReference>
<dbReference type="SUPFAM" id="SSF52091">
    <property type="entry name" value="SpoIIaa-like"/>
    <property type="match status" value="1"/>
</dbReference>
<dbReference type="EMBL" id="JAAXKY010000033">
    <property type="protein sequence ID" value="NMH77973.1"/>
    <property type="molecule type" value="Genomic_DNA"/>
</dbReference>
<dbReference type="InterPro" id="IPR058548">
    <property type="entry name" value="MlaB-like_STAS"/>
</dbReference>
<dbReference type="InterPro" id="IPR002645">
    <property type="entry name" value="STAS_dom"/>
</dbReference>
<dbReference type="InterPro" id="IPR036513">
    <property type="entry name" value="STAS_dom_sf"/>
</dbReference>
<dbReference type="CDD" id="cd07043">
    <property type="entry name" value="STAS_anti-anti-sigma_factors"/>
    <property type="match status" value="1"/>
</dbReference>
<dbReference type="RefSeq" id="WP_169396044.1">
    <property type="nucleotide sequence ID" value="NZ_BAAAJH010000013.1"/>
</dbReference>
<keyword evidence="3" id="KW-1185">Reference proteome</keyword>
<sequence>MTDVDSSASRVSAPPATLDIEVTVIRDGTSPHFRVHLGGELDISTVGLLADAVGELSGTRPELVEIDLSELRFVDARGLRAFVDIDGDLRATGSRIVLTNPTPHIARILTLTAVDTEITVRSDGSGHACVHAPPLG</sequence>
<proteinExistence type="predicted"/>
<dbReference type="PANTHER" id="PTHR33495">
    <property type="entry name" value="ANTI-SIGMA FACTOR ANTAGONIST TM_1081-RELATED-RELATED"/>
    <property type="match status" value="1"/>
</dbReference>
<accession>A0ABX1RC69</accession>
<evidence type="ECO:0000313" key="3">
    <source>
        <dbReference type="Proteomes" id="UP001296706"/>
    </source>
</evidence>
<organism evidence="2 3">
    <name type="scientific">Pseudonocardia xinjiangensis</name>
    <dbReference type="NCBI Taxonomy" id="75289"/>
    <lineage>
        <taxon>Bacteria</taxon>
        <taxon>Bacillati</taxon>
        <taxon>Actinomycetota</taxon>
        <taxon>Actinomycetes</taxon>
        <taxon>Pseudonocardiales</taxon>
        <taxon>Pseudonocardiaceae</taxon>
        <taxon>Pseudonocardia</taxon>
    </lineage>
</organism>
<gene>
    <name evidence="2" type="ORF">HF577_12870</name>
</gene>
<protein>
    <submittedName>
        <fullName evidence="2">STAS domain-containing protein</fullName>
    </submittedName>
</protein>
<dbReference type="PROSITE" id="PS50801">
    <property type="entry name" value="STAS"/>
    <property type="match status" value="1"/>
</dbReference>
<dbReference type="Gene3D" id="3.30.750.24">
    <property type="entry name" value="STAS domain"/>
    <property type="match status" value="1"/>
</dbReference>
<reference evidence="2 3" key="1">
    <citation type="submission" date="2020-04" db="EMBL/GenBank/DDBJ databases">
        <authorList>
            <person name="Klaysubun C."/>
            <person name="Duangmal K."/>
            <person name="Lipun K."/>
        </authorList>
    </citation>
    <scope>NUCLEOTIDE SEQUENCE [LARGE SCALE GENOMIC DNA]</scope>
    <source>
        <strain evidence="2 3">JCM 11839</strain>
    </source>
</reference>